<dbReference type="InParanoid" id="G3AMS8"/>
<gene>
    <name evidence="1" type="ORF">SPAPADRAFT_60868</name>
</gene>
<dbReference type="KEGG" id="spaa:SPAPADRAFT_60868"/>
<accession>G3AMS8</accession>
<dbReference type="AlphaFoldDB" id="G3AMS8"/>
<dbReference type="GeneID" id="18873607"/>
<organism evidence="2">
    <name type="scientific">Spathaspora passalidarum (strain NRRL Y-27907 / 11-Y1)</name>
    <dbReference type="NCBI Taxonomy" id="619300"/>
    <lineage>
        <taxon>Eukaryota</taxon>
        <taxon>Fungi</taxon>
        <taxon>Dikarya</taxon>
        <taxon>Ascomycota</taxon>
        <taxon>Saccharomycotina</taxon>
        <taxon>Pichiomycetes</taxon>
        <taxon>Debaryomycetaceae</taxon>
        <taxon>Spathaspora</taxon>
    </lineage>
</organism>
<dbReference type="HOGENOM" id="CLU_2428449_0_0_1"/>
<dbReference type="EMBL" id="GL996501">
    <property type="protein sequence ID" value="EGW33522.1"/>
    <property type="molecule type" value="Genomic_DNA"/>
</dbReference>
<dbReference type="RefSeq" id="XP_007375037.1">
    <property type="nucleotide sequence ID" value="XM_007374975.1"/>
</dbReference>
<evidence type="ECO:0000313" key="2">
    <source>
        <dbReference type="Proteomes" id="UP000000709"/>
    </source>
</evidence>
<name>G3AMS8_SPAPN</name>
<reference evidence="1 2" key="1">
    <citation type="journal article" date="2011" name="Proc. Natl. Acad. Sci. U.S.A.">
        <title>Comparative genomics of xylose-fermenting fungi for enhanced biofuel production.</title>
        <authorList>
            <person name="Wohlbach D.J."/>
            <person name="Kuo A."/>
            <person name="Sato T.K."/>
            <person name="Potts K.M."/>
            <person name="Salamov A.A."/>
            <person name="LaButti K.M."/>
            <person name="Sun H."/>
            <person name="Clum A."/>
            <person name="Pangilinan J.L."/>
            <person name="Lindquist E.A."/>
            <person name="Lucas S."/>
            <person name="Lapidus A."/>
            <person name="Jin M."/>
            <person name="Gunawan C."/>
            <person name="Balan V."/>
            <person name="Dale B.E."/>
            <person name="Jeffries T.W."/>
            <person name="Zinkel R."/>
            <person name="Barry K.W."/>
            <person name="Grigoriev I.V."/>
            <person name="Gasch A.P."/>
        </authorList>
    </citation>
    <scope>NUCLEOTIDE SEQUENCE [LARGE SCALE GENOMIC DNA]</scope>
    <source>
        <strain evidence="2">NRRL Y-27907 / 11-Y1</strain>
    </source>
</reference>
<dbReference type="Proteomes" id="UP000000709">
    <property type="component" value="Unassembled WGS sequence"/>
</dbReference>
<keyword evidence="2" id="KW-1185">Reference proteome</keyword>
<sequence length="91" mass="10427">MKIISLIGTMQLAQFQLSMHTFHVHYETSHWLQIQRTRFEMPDSIVILTTLVNSNLIGQHAKDKHFPTRNLAIENTLTRIQPGFSGVAVNI</sequence>
<evidence type="ECO:0000313" key="1">
    <source>
        <dbReference type="EMBL" id="EGW33522.1"/>
    </source>
</evidence>
<protein>
    <submittedName>
        <fullName evidence="1">Uncharacterized protein</fullName>
    </submittedName>
</protein>
<proteinExistence type="predicted"/>